<dbReference type="InterPro" id="IPR036866">
    <property type="entry name" value="RibonucZ/Hydroxyglut_hydro"/>
</dbReference>
<dbReference type="GO" id="GO:0016787">
    <property type="term" value="F:hydrolase activity"/>
    <property type="evidence" value="ECO:0007669"/>
    <property type="project" value="UniProtKB-KW"/>
</dbReference>
<organism evidence="2 3">
    <name type="scientific">Phormidesmis priestleyi Ana</name>
    <dbReference type="NCBI Taxonomy" id="1666911"/>
    <lineage>
        <taxon>Bacteria</taxon>
        <taxon>Bacillati</taxon>
        <taxon>Cyanobacteriota</taxon>
        <taxon>Cyanophyceae</taxon>
        <taxon>Leptolyngbyales</taxon>
        <taxon>Leptolyngbyaceae</taxon>
        <taxon>Phormidesmis</taxon>
    </lineage>
</organism>
<dbReference type="Proteomes" id="UP000050465">
    <property type="component" value="Unassembled WGS sequence"/>
</dbReference>
<evidence type="ECO:0000313" key="3">
    <source>
        <dbReference type="Proteomes" id="UP000050465"/>
    </source>
</evidence>
<name>A0A0P7YT29_9CYAN</name>
<dbReference type="AlphaFoldDB" id="A0A0P7YT29"/>
<evidence type="ECO:0000313" key="2">
    <source>
        <dbReference type="EMBL" id="KPQ33771.1"/>
    </source>
</evidence>
<sequence length="233" mass="25982">MPVLTKAPQLVFTHSTDDQQGDIFAFPPNRETLGGTAYLIVEQNAVETGNILIDCPALNETNREFIAQQGGIGSLFITHRGGMAQVLEFQKAFDCQVIIQEQEAYLLPTVTTQTFYRDCTLSDTSRAFWTPGHSPGSACFYYRHHGGVLFTGRHLIPTQSGVPQPLRLAKTFHWPRQLKFGQQMLTDFTPETLSYICPGANTGFLRGEKKINNAYAQLQSIDWEALKSAQPVL</sequence>
<dbReference type="STRING" id="1666911.HLUCCA11_17320"/>
<dbReference type="InterPro" id="IPR001279">
    <property type="entry name" value="Metallo-B-lactamas"/>
</dbReference>
<gene>
    <name evidence="2" type="ORF">HLUCCA11_17320</name>
</gene>
<reference evidence="2 3" key="1">
    <citation type="submission" date="2015-09" db="EMBL/GenBank/DDBJ databases">
        <title>Identification and resolution of microdiversity through metagenomic sequencing of parallel consortia.</title>
        <authorList>
            <person name="Nelson W.C."/>
            <person name="Romine M.F."/>
            <person name="Lindemann S.R."/>
        </authorList>
    </citation>
    <scope>NUCLEOTIDE SEQUENCE [LARGE SCALE GENOMIC DNA]</scope>
    <source>
        <strain evidence="2">Ana</strain>
    </source>
</reference>
<protein>
    <submittedName>
        <fullName evidence="2">Zn-dependent hydrolase</fullName>
    </submittedName>
</protein>
<keyword evidence="2" id="KW-0378">Hydrolase</keyword>
<dbReference type="SUPFAM" id="SSF56281">
    <property type="entry name" value="Metallo-hydrolase/oxidoreductase"/>
    <property type="match status" value="1"/>
</dbReference>
<feature type="domain" description="Metallo-beta-lactamase" evidence="1">
    <location>
        <begin position="34"/>
        <end position="200"/>
    </location>
</feature>
<comment type="caution">
    <text evidence="2">The sequence shown here is derived from an EMBL/GenBank/DDBJ whole genome shotgun (WGS) entry which is preliminary data.</text>
</comment>
<dbReference type="EMBL" id="LJZR01000027">
    <property type="protein sequence ID" value="KPQ33771.1"/>
    <property type="molecule type" value="Genomic_DNA"/>
</dbReference>
<proteinExistence type="predicted"/>
<dbReference type="SMART" id="SM00849">
    <property type="entry name" value="Lactamase_B"/>
    <property type="match status" value="1"/>
</dbReference>
<dbReference type="PANTHER" id="PTHR42773:SF3">
    <property type="entry name" value="SLR0630 PROTEIN"/>
    <property type="match status" value="1"/>
</dbReference>
<evidence type="ECO:0000259" key="1">
    <source>
        <dbReference type="SMART" id="SM00849"/>
    </source>
</evidence>
<dbReference type="PANTHER" id="PTHR42773">
    <property type="entry name" value="METALLO-BETA-LACTAMASE-RELATED"/>
    <property type="match status" value="1"/>
</dbReference>
<accession>A0A0P7YT29</accession>
<dbReference type="Gene3D" id="3.60.15.10">
    <property type="entry name" value="Ribonuclease Z/Hydroxyacylglutathione hydrolase-like"/>
    <property type="match status" value="1"/>
</dbReference>
<dbReference type="PATRIC" id="fig|1666911.3.peg.1244"/>